<name>A0A8T2IUX4_9PIPI</name>
<organism evidence="5 6">
    <name type="scientific">Hymenochirus boettgeri</name>
    <name type="common">Congo dwarf clawed frog</name>
    <dbReference type="NCBI Taxonomy" id="247094"/>
    <lineage>
        <taxon>Eukaryota</taxon>
        <taxon>Metazoa</taxon>
        <taxon>Chordata</taxon>
        <taxon>Craniata</taxon>
        <taxon>Vertebrata</taxon>
        <taxon>Euteleostomi</taxon>
        <taxon>Amphibia</taxon>
        <taxon>Batrachia</taxon>
        <taxon>Anura</taxon>
        <taxon>Pipoidea</taxon>
        <taxon>Pipidae</taxon>
        <taxon>Pipinae</taxon>
        <taxon>Hymenochirus</taxon>
    </lineage>
</organism>
<dbReference type="Pfam" id="PF15772">
    <property type="entry name" value="UPF0688"/>
    <property type="match status" value="1"/>
</dbReference>
<keyword evidence="6" id="KW-1185">Reference proteome</keyword>
<keyword evidence="3" id="KW-0539">Nucleus</keyword>
<comment type="similarity">
    <text evidence="2">Belongs to the UPF0688 family.</text>
</comment>
<dbReference type="EMBL" id="JAACNH010000008">
    <property type="protein sequence ID" value="KAG8434251.1"/>
    <property type="molecule type" value="Genomic_DNA"/>
</dbReference>
<dbReference type="PANTHER" id="PTHR28491">
    <property type="entry name" value="UPF0688 PROTEIN C1ORF174"/>
    <property type="match status" value="1"/>
</dbReference>
<dbReference type="PANTHER" id="PTHR28491:SF1">
    <property type="entry name" value="UPF0688 PROTEIN C1ORF174"/>
    <property type="match status" value="1"/>
</dbReference>
<proteinExistence type="inferred from homology"/>
<feature type="compositionally biased region" description="Polar residues" evidence="4">
    <location>
        <begin position="19"/>
        <end position="29"/>
    </location>
</feature>
<gene>
    <name evidence="5" type="ORF">GDO86_012575</name>
</gene>
<feature type="compositionally biased region" description="Basic and acidic residues" evidence="4">
    <location>
        <begin position="47"/>
        <end position="83"/>
    </location>
</feature>
<evidence type="ECO:0000256" key="4">
    <source>
        <dbReference type="SAM" id="MobiDB-lite"/>
    </source>
</evidence>
<evidence type="ECO:0000256" key="1">
    <source>
        <dbReference type="ARBA" id="ARBA00004123"/>
    </source>
</evidence>
<dbReference type="Proteomes" id="UP000812440">
    <property type="component" value="Chromosome 7"/>
</dbReference>
<reference evidence="5" key="1">
    <citation type="thesis" date="2020" institute="ProQuest LLC" country="789 East Eisenhower Parkway, Ann Arbor, MI, USA">
        <title>Comparative Genomics and Chromosome Evolution.</title>
        <authorList>
            <person name="Mudd A.B."/>
        </authorList>
    </citation>
    <scope>NUCLEOTIDE SEQUENCE</scope>
    <source>
        <strain evidence="5">Female2</strain>
        <tissue evidence="5">Blood</tissue>
    </source>
</reference>
<evidence type="ECO:0000313" key="5">
    <source>
        <dbReference type="EMBL" id="KAG8434251.1"/>
    </source>
</evidence>
<sequence length="223" mass="25207">MRKRKITDGVQRSARQKNRNCSDVQSTSDQDADTNKNAHLPNANQSTEKEPPKKLKCDQNHKGKHDVNELHIKDGDTHSKESTPEDFLNSVQGSKPISDGKCTALSTEETISTNLVSDLNERAFYNASTDNSEDGTAFSHMIQSELSKKRDVCLENSPFIDEDSNQPMPLGRFFENADLMQDLPPVAPSYASMSRREFRNLHFRAKEDDDDDYVNDLVNEENI</sequence>
<protein>
    <submittedName>
        <fullName evidence="5">Uncharacterized protein</fullName>
    </submittedName>
</protein>
<comment type="caution">
    <text evidence="5">The sequence shown here is derived from an EMBL/GenBank/DDBJ whole genome shotgun (WGS) entry which is preliminary data.</text>
</comment>
<feature type="region of interest" description="Disordered" evidence="4">
    <location>
        <begin position="1"/>
        <end position="100"/>
    </location>
</feature>
<comment type="subcellular location">
    <subcellularLocation>
        <location evidence="1">Nucleus</location>
    </subcellularLocation>
</comment>
<dbReference type="GO" id="GO:0005634">
    <property type="term" value="C:nucleus"/>
    <property type="evidence" value="ECO:0007669"/>
    <property type="project" value="UniProtKB-SubCell"/>
</dbReference>
<accession>A0A8T2IUX4</accession>
<evidence type="ECO:0000256" key="3">
    <source>
        <dbReference type="ARBA" id="ARBA00023242"/>
    </source>
</evidence>
<dbReference type="AlphaFoldDB" id="A0A8T2IUX4"/>
<evidence type="ECO:0000313" key="6">
    <source>
        <dbReference type="Proteomes" id="UP000812440"/>
    </source>
</evidence>
<evidence type="ECO:0000256" key="2">
    <source>
        <dbReference type="ARBA" id="ARBA00006634"/>
    </source>
</evidence>
<dbReference type="InterPro" id="IPR031530">
    <property type="entry name" value="UPF0688"/>
</dbReference>
<dbReference type="OrthoDB" id="8730115at2759"/>